<sequence length="308" mass="34296">MKRTMIHIDEDKCNGCGACVPNCHEGALQIIDGKARLISDLMCDGLGACLGHCPKGAITLEEREAAPYDEITVMEQMAPKGRNTIKAHLIHMKEHKEFGFMKQGIKWLKENQDKIDFDLKSLIEEIHNHGQAFETKKMKTPHQGGCPGSQSMSFKPDLTMAAQNEPVREKQYGASALQQWPVQLHLLNPMAEYMQNADLLVAADCTAFSMSNFHQHLEGKSLAIACPKLDNGKETYIEKLRMMIDEAKVNTITVMMMEVPCCGGLLSIVQSALAQAKRYVPVKVMMVSIRGEVISEEWAPPVNQKIEA</sequence>
<evidence type="ECO:0000313" key="3">
    <source>
        <dbReference type="Proteomes" id="UP000064893"/>
    </source>
</evidence>
<proteinExistence type="predicted"/>
<dbReference type="Gene3D" id="3.30.70.20">
    <property type="match status" value="1"/>
</dbReference>
<organism evidence="2 3">
    <name type="scientific">Salinivirga cyanobacteriivorans</name>
    <dbReference type="NCBI Taxonomy" id="1307839"/>
    <lineage>
        <taxon>Bacteria</taxon>
        <taxon>Pseudomonadati</taxon>
        <taxon>Bacteroidota</taxon>
        <taxon>Bacteroidia</taxon>
        <taxon>Bacteroidales</taxon>
        <taxon>Salinivirgaceae</taxon>
        <taxon>Salinivirga</taxon>
    </lineage>
</organism>
<gene>
    <name evidence="2" type="ORF">L21SP5_02841</name>
</gene>
<dbReference type="SUPFAM" id="SSF54862">
    <property type="entry name" value="4Fe-4S ferredoxins"/>
    <property type="match status" value="1"/>
</dbReference>
<dbReference type="RefSeq" id="WP_057953829.1">
    <property type="nucleotide sequence ID" value="NZ_CP013118.1"/>
</dbReference>
<name>A0A0S2I2J7_9BACT</name>
<dbReference type="InterPro" id="IPR052911">
    <property type="entry name" value="Corrinoid_activation_enz"/>
</dbReference>
<dbReference type="KEGG" id="blq:L21SP5_02841"/>
<keyword evidence="3" id="KW-1185">Reference proteome</keyword>
<dbReference type="OrthoDB" id="9795268at2"/>
<dbReference type="EMBL" id="CP013118">
    <property type="protein sequence ID" value="ALO16461.1"/>
    <property type="molecule type" value="Genomic_DNA"/>
</dbReference>
<dbReference type="STRING" id="1307839.L21SP5_02841"/>
<accession>A0A0S2I2J7</accession>
<dbReference type="PATRIC" id="fig|1307839.3.peg.2984"/>
<dbReference type="PANTHER" id="PTHR42895:SF1">
    <property type="entry name" value="IRON-SULFUR CLUSTER PROTEIN"/>
    <property type="match status" value="1"/>
</dbReference>
<evidence type="ECO:0000313" key="2">
    <source>
        <dbReference type="EMBL" id="ALO16461.1"/>
    </source>
</evidence>
<dbReference type="Proteomes" id="UP000064893">
    <property type="component" value="Chromosome"/>
</dbReference>
<dbReference type="Pfam" id="PF12837">
    <property type="entry name" value="Fer4_6"/>
    <property type="match status" value="1"/>
</dbReference>
<evidence type="ECO:0000259" key="1">
    <source>
        <dbReference type="PROSITE" id="PS51379"/>
    </source>
</evidence>
<dbReference type="InterPro" id="IPR017896">
    <property type="entry name" value="4Fe4S_Fe-S-bd"/>
</dbReference>
<dbReference type="AlphaFoldDB" id="A0A0S2I2J7"/>
<reference evidence="2 3" key="1">
    <citation type="submission" date="2015-11" db="EMBL/GenBank/DDBJ databases">
        <title>Description and complete genome sequence of a novel strain predominating in hypersaline microbial mats and representing a new family of the Bacteriodetes phylum.</title>
        <authorList>
            <person name="Spring S."/>
            <person name="Bunk B."/>
            <person name="Sproer C."/>
            <person name="Klenk H.-P."/>
        </authorList>
    </citation>
    <scope>NUCLEOTIDE SEQUENCE [LARGE SCALE GENOMIC DNA]</scope>
    <source>
        <strain evidence="2 3">L21-Spi-D4</strain>
    </source>
</reference>
<feature type="domain" description="4Fe-4S ferredoxin-type" evidence="1">
    <location>
        <begin position="4"/>
        <end position="33"/>
    </location>
</feature>
<feature type="domain" description="4Fe-4S ferredoxin-type" evidence="1">
    <location>
        <begin position="34"/>
        <end position="63"/>
    </location>
</feature>
<dbReference type="PROSITE" id="PS51379">
    <property type="entry name" value="4FE4S_FER_2"/>
    <property type="match status" value="2"/>
</dbReference>
<protein>
    <submittedName>
        <fullName evidence="2">Ferredoxin</fullName>
    </submittedName>
</protein>
<dbReference type="PANTHER" id="PTHR42895">
    <property type="entry name" value="IRON-SULFUR CLUSTER-BINDING PROTEIN-RELATED"/>
    <property type="match status" value="1"/>
</dbReference>